<keyword evidence="3" id="KW-1185">Reference proteome</keyword>
<feature type="compositionally biased region" description="Basic residues" evidence="1">
    <location>
        <begin position="207"/>
        <end position="222"/>
    </location>
</feature>
<dbReference type="VEuPathDB" id="VectorBase:HLOH_062518"/>
<dbReference type="AlphaFoldDB" id="A0A9J6GGG0"/>
<evidence type="ECO:0000256" key="1">
    <source>
        <dbReference type="SAM" id="MobiDB-lite"/>
    </source>
</evidence>
<feature type="compositionally biased region" description="Basic residues" evidence="1">
    <location>
        <begin position="305"/>
        <end position="316"/>
    </location>
</feature>
<feature type="compositionally biased region" description="Basic and acidic residues" evidence="1">
    <location>
        <begin position="162"/>
        <end position="175"/>
    </location>
</feature>
<evidence type="ECO:0000313" key="3">
    <source>
        <dbReference type="Proteomes" id="UP000821853"/>
    </source>
</evidence>
<organism evidence="2 3">
    <name type="scientific">Haemaphysalis longicornis</name>
    <name type="common">Bush tick</name>
    <dbReference type="NCBI Taxonomy" id="44386"/>
    <lineage>
        <taxon>Eukaryota</taxon>
        <taxon>Metazoa</taxon>
        <taxon>Ecdysozoa</taxon>
        <taxon>Arthropoda</taxon>
        <taxon>Chelicerata</taxon>
        <taxon>Arachnida</taxon>
        <taxon>Acari</taxon>
        <taxon>Parasitiformes</taxon>
        <taxon>Ixodida</taxon>
        <taxon>Ixodoidea</taxon>
        <taxon>Ixodidae</taxon>
        <taxon>Haemaphysalinae</taxon>
        <taxon>Haemaphysalis</taxon>
    </lineage>
</organism>
<sequence>MIIIITKRRRCSPELDKRKQSAHSFQKRRITRAEEKKPRFRKAAPRKPGARARARSPKRKRQRRTHRTEPRRAGERDGQAIICTAAEVEVVEAKKQKQICVETEESVVAGRHRHKARRDRAAGRRLCRGKHRLGKALLYGSRGKHYAPVSSPGLLSPPPTAKSERRPARGEKGEGRLYSISSRLPSETRTWCLLLLAPSHTTGTPKKAGKTKRNRVRSRRQAHAAGAVRFLGQLSLRAQRKARCCGGRREQDGPPNIAFHLWITPPPPARLCPRGVLLRKGSTENSNNIGRAWQGSRHRGDAARATRKKQGSRGGKRVQLPDGKQRRDAEKWNGKSRNGRTGRADTIRERKTRTRASQLALSLSLTCLSSRALDVWHSLTQNTDREHEHKSRPVDNAGPV</sequence>
<reference evidence="2 3" key="1">
    <citation type="journal article" date="2020" name="Cell">
        <title>Large-Scale Comparative Analyses of Tick Genomes Elucidate Their Genetic Diversity and Vector Capacities.</title>
        <authorList>
            <consortium name="Tick Genome and Microbiome Consortium (TIGMIC)"/>
            <person name="Jia N."/>
            <person name="Wang J."/>
            <person name="Shi W."/>
            <person name="Du L."/>
            <person name="Sun Y."/>
            <person name="Zhan W."/>
            <person name="Jiang J.F."/>
            <person name="Wang Q."/>
            <person name="Zhang B."/>
            <person name="Ji P."/>
            <person name="Bell-Sakyi L."/>
            <person name="Cui X.M."/>
            <person name="Yuan T.T."/>
            <person name="Jiang B.G."/>
            <person name="Yang W.F."/>
            <person name="Lam T.T."/>
            <person name="Chang Q.C."/>
            <person name="Ding S.J."/>
            <person name="Wang X.J."/>
            <person name="Zhu J.G."/>
            <person name="Ruan X.D."/>
            <person name="Zhao L."/>
            <person name="Wei J.T."/>
            <person name="Ye R.Z."/>
            <person name="Que T.C."/>
            <person name="Du C.H."/>
            <person name="Zhou Y.H."/>
            <person name="Cheng J.X."/>
            <person name="Dai P.F."/>
            <person name="Guo W.B."/>
            <person name="Han X.H."/>
            <person name="Huang E.J."/>
            <person name="Li L.F."/>
            <person name="Wei W."/>
            <person name="Gao Y.C."/>
            <person name="Liu J.Z."/>
            <person name="Shao H.Z."/>
            <person name="Wang X."/>
            <person name="Wang C.C."/>
            <person name="Yang T.C."/>
            <person name="Huo Q.B."/>
            <person name="Li W."/>
            <person name="Chen H.Y."/>
            <person name="Chen S.E."/>
            <person name="Zhou L.G."/>
            <person name="Ni X.B."/>
            <person name="Tian J.H."/>
            <person name="Sheng Y."/>
            <person name="Liu T."/>
            <person name="Pan Y.S."/>
            <person name="Xia L.Y."/>
            <person name="Li J."/>
            <person name="Zhao F."/>
            <person name="Cao W.C."/>
        </authorList>
    </citation>
    <scope>NUCLEOTIDE SEQUENCE [LARGE SCALE GENOMIC DNA]</scope>
    <source>
        <strain evidence="2">HaeL-2018</strain>
    </source>
</reference>
<name>A0A9J6GGG0_HAELO</name>
<gene>
    <name evidence="2" type="ORF">HPB48_009481</name>
</gene>
<accession>A0A9J6GGG0</accession>
<feature type="compositionally biased region" description="Basic and acidic residues" evidence="1">
    <location>
        <begin position="67"/>
        <end position="78"/>
    </location>
</feature>
<protein>
    <submittedName>
        <fullName evidence="2">Uncharacterized protein</fullName>
    </submittedName>
</protein>
<feature type="region of interest" description="Disordered" evidence="1">
    <location>
        <begin position="8"/>
        <end position="78"/>
    </location>
</feature>
<dbReference type="Proteomes" id="UP000821853">
    <property type="component" value="Chromosome 4"/>
</dbReference>
<feature type="compositionally biased region" description="Basic residues" evidence="1">
    <location>
        <begin position="38"/>
        <end position="66"/>
    </location>
</feature>
<dbReference type="EMBL" id="JABSTR010000006">
    <property type="protein sequence ID" value="KAH9373436.1"/>
    <property type="molecule type" value="Genomic_DNA"/>
</dbReference>
<feature type="region of interest" description="Disordered" evidence="1">
    <location>
        <begin position="148"/>
        <end position="177"/>
    </location>
</feature>
<evidence type="ECO:0000313" key="2">
    <source>
        <dbReference type="EMBL" id="KAH9373436.1"/>
    </source>
</evidence>
<feature type="compositionally biased region" description="Basic and acidic residues" evidence="1">
    <location>
        <begin position="323"/>
        <end position="333"/>
    </location>
</feature>
<feature type="region of interest" description="Disordered" evidence="1">
    <location>
        <begin position="202"/>
        <end position="223"/>
    </location>
</feature>
<comment type="caution">
    <text evidence="2">The sequence shown here is derived from an EMBL/GenBank/DDBJ whole genome shotgun (WGS) entry which is preliminary data.</text>
</comment>
<feature type="region of interest" description="Disordered" evidence="1">
    <location>
        <begin position="280"/>
        <end position="356"/>
    </location>
</feature>
<proteinExistence type="predicted"/>